<comment type="caution">
    <text evidence="2">The sequence shown here is derived from an EMBL/GenBank/DDBJ whole genome shotgun (WGS) entry which is preliminary data.</text>
</comment>
<keyword evidence="1" id="KW-0472">Membrane</keyword>
<dbReference type="AlphaFoldDB" id="A0AAD9UDB8"/>
<name>A0AAD9UDB8_RIDPI</name>
<proteinExistence type="predicted"/>
<accession>A0AAD9UDB8</accession>
<keyword evidence="3" id="KW-1185">Reference proteome</keyword>
<dbReference type="Proteomes" id="UP001209878">
    <property type="component" value="Unassembled WGS sequence"/>
</dbReference>
<feature type="transmembrane region" description="Helical" evidence="1">
    <location>
        <begin position="12"/>
        <end position="31"/>
    </location>
</feature>
<evidence type="ECO:0000256" key="1">
    <source>
        <dbReference type="SAM" id="Phobius"/>
    </source>
</evidence>
<evidence type="ECO:0000313" key="3">
    <source>
        <dbReference type="Proteomes" id="UP001209878"/>
    </source>
</evidence>
<feature type="transmembrane region" description="Helical" evidence="1">
    <location>
        <begin position="43"/>
        <end position="69"/>
    </location>
</feature>
<protein>
    <submittedName>
        <fullName evidence="2">Uncharacterized protein</fullName>
    </submittedName>
</protein>
<reference evidence="2" key="1">
    <citation type="journal article" date="2023" name="Mol. Biol. Evol.">
        <title>Third-Generation Sequencing Reveals the Adaptive Role of the Epigenome in Three Deep-Sea Polychaetes.</title>
        <authorList>
            <person name="Perez M."/>
            <person name="Aroh O."/>
            <person name="Sun Y."/>
            <person name="Lan Y."/>
            <person name="Juniper S.K."/>
            <person name="Young C.R."/>
            <person name="Angers B."/>
            <person name="Qian P.Y."/>
        </authorList>
    </citation>
    <scope>NUCLEOTIDE SEQUENCE</scope>
    <source>
        <strain evidence="2">R07B-5</strain>
    </source>
</reference>
<gene>
    <name evidence="2" type="ORF">NP493_245g01000</name>
</gene>
<evidence type="ECO:0000313" key="2">
    <source>
        <dbReference type="EMBL" id="KAK2185136.1"/>
    </source>
</evidence>
<organism evidence="2 3">
    <name type="scientific">Ridgeia piscesae</name>
    <name type="common">Tubeworm</name>
    <dbReference type="NCBI Taxonomy" id="27915"/>
    <lineage>
        <taxon>Eukaryota</taxon>
        <taxon>Metazoa</taxon>
        <taxon>Spiralia</taxon>
        <taxon>Lophotrochozoa</taxon>
        <taxon>Annelida</taxon>
        <taxon>Polychaeta</taxon>
        <taxon>Sedentaria</taxon>
        <taxon>Canalipalpata</taxon>
        <taxon>Sabellida</taxon>
        <taxon>Siboglinidae</taxon>
        <taxon>Ridgeia</taxon>
    </lineage>
</organism>
<sequence length="118" mass="12272">MLKNRPIDYVGAWSFLLLSLGIFLLPFSSLLCSHYSGTGSDKWTLSVALLCTCLGLITVGTCLLVAWCLKGGPKPPSKGDDLDLPLSRVCGTSESGTSQLTMTTCAANGGETTSGGPK</sequence>
<keyword evidence="1" id="KW-1133">Transmembrane helix</keyword>
<keyword evidence="1" id="KW-0812">Transmembrane</keyword>
<dbReference type="EMBL" id="JAODUO010000244">
    <property type="protein sequence ID" value="KAK2185136.1"/>
    <property type="molecule type" value="Genomic_DNA"/>
</dbReference>